<evidence type="ECO:0000313" key="2">
    <source>
        <dbReference type="Proteomes" id="UP000610124"/>
    </source>
</evidence>
<dbReference type="Proteomes" id="UP000610124">
    <property type="component" value="Unassembled WGS sequence"/>
</dbReference>
<dbReference type="EMBL" id="BMUB01000013">
    <property type="protein sequence ID" value="GGU90850.1"/>
    <property type="molecule type" value="Genomic_DNA"/>
</dbReference>
<proteinExistence type="predicted"/>
<name>A0A8H9HUV0_KITAU</name>
<reference evidence="1" key="2">
    <citation type="submission" date="2020-09" db="EMBL/GenBank/DDBJ databases">
        <authorList>
            <person name="Sun Q."/>
            <person name="Ohkuma M."/>
        </authorList>
    </citation>
    <scope>NUCLEOTIDE SEQUENCE</scope>
    <source>
        <strain evidence="1">JCM 4434</strain>
    </source>
</reference>
<evidence type="ECO:0000313" key="1">
    <source>
        <dbReference type="EMBL" id="GGU90850.1"/>
    </source>
</evidence>
<protein>
    <submittedName>
        <fullName evidence="1">Uncharacterized protein</fullName>
    </submittedName>
</protein>
<accession>A0A8H9HUV0</accession>
<reference evidence="1" key="1">
    <citation type="journal article" date="2014" name="Int. J. Syst. Evol. Microbiol.">
        <title>Complete genome sequence of Corynebacterium casei LMG S-19264T (=DSM 44701T), isolated from a smear-ripened cheese.</title>
        <authorList>
            <consortium name="US DOE Joint Genome Institute (JGI-PGF)"/>
            <person name="Walter F."/>
            <person name="Albersmeier A."/>
            <person name="Kalinowski J."/>
            <person name="Ruckert C."/>
        </authorList>
    </citation>
    <scope>NUCLEOTIDE SEQUENCE</scope>
    <source>
        <strain evidence="1">JCM 4434</strain>
    </source>
</reference>
<gene>
    <name evidence="1" type="ORF">GCM10010502_50000</name>
</gene>
<dbReference type="AlphaFoldDB" id="A0A8H9HUV0"/>
<organism evidence="1 2">
    <name type="scientific">Kitasatospora aureofaciens</name>
    <name type="common">Streptomyces aureofaciens</name>
    <dbReference type="NCBI Taxonomy" id="1894"/>
    <lineage>
        <taxon>Bacteria</taxon>
        <taxon>Bacillati</taxon>
        <taxon>Actinomycetota</taxon>
        <taxon>Actinomycetes</taxon>
        <taxon>Kitasatosporales</taxon>
        <taxon>Streptomycetaceae</taxon>
        <taxon>Kitasatospora</taxon>
    </lineage>
</organism>
<sequence length="88" mass="9166">MIFAKETRSGAVDAAELFEALRGAAKRGVLPRARSSLRAYQPGLLGLGAAYLAMASAGVDVPGQSRFAEAVPDPFRATQTPGDESRSS</sequence>
<comment type="caution">
    <text evidence="1">The sequence shown here is derived from an EMBL/GenBank/DDBJ whole genome shotgun (WGS) entry which is preliminary data.</text>
</comment>